<evidence type="ECO:0000256" key="2">
    <source>
        <dbReference type="ARBA" id="ARBA00022723"/>
    </source>
</evidence>
<dbReference type="Gene3D" id="3.40.50.10310">
    <property type="entry name" value="Creatininase"/>
    <property type="match status" value="1"/>
</dbReference>
<dbReference type="GO" id="GO:0016811">
    <property type="term" value="F:hydrolase activity, acting on carbon-nitrogen (but not peptide) bonds, in linear amides"/>
    <property type="evidence" value="ECO:0007669"/>
    <property type="project" value="TreeGrafter"/>
</dbReference>
<evidence type="ECO:0000313" key="7">
    <source>
        <dbReference type="Proteomes" id="UP000199800"/>
    </source>
</evidence>
<evidence type="ECO:0000313" key="6">
    <source>
        <dbReference type="EMBL" id="SES78101.1"/>
    </source>
</evidence>
<keyword evidence="7" id="KW-1185">Reference proteome</keyword>
<dbReference type="Pfam" id="PF02633">
    <property type="entry name" value="Creatininase"/>
    <property type="match status" value="1"/>
</dbReference>
<dbReference type="InterPro" id="IPR003785">
    <property type="entry name" value="Creatininase/forma_Hydrolase"/>
</dbReference>
<dbReference type="Proteomes" id="UP000199800">
    <property type="component" value="Unassembled WGS sequence"/>
</dbReference>
<evidence type="ECO:0000256" key="5">
    <source>
        <dbReference type="ARBA" id="ARBA00024029"/>
    </source>
</evidence>
<organism evidence="6 7">
    <name type="scientific">[Clostridium] polysaccharolyticum</name>
    <dbReference type="NCBI Taxonomy" id="29364"/>
    <lineage>
        <taxon>Bacteria</taxon>
        <taxon>Bacillati</taxon>
        <taxon>Bacillota</taxon>
        <taxon>Clostridia</taxon>
        <taxon>Lachnospirales</taxon>
        <taxon>Lachnospiraceae</taxon>
    </lineage>
</organism>
<evidence type="ECO:0000256" key="4">
    <source>
        <dbReference type="ARBA" id="ARBA00022833"/>
    </source>
</evidence>
<protein>
    <submittedName>
        <fullName evidence="6">Creatinine amidohydrolase</fullName>
    </submittedName>
</protein>
<keyword evidence="2" id="KW-0479">Metal-binding</keyword>
<comment type="similarity">
    <text evidence="5">Belongs to the creatininase superfamily.</text>
</comment>
<dbReference type="InterPro" id="IPR024087">
    <property type="entry name" value="Creatininase-like_sf"/>
</dbReference>
<dbReference type="STRING" id="29364.SAMN04487772_10370"/>
<dbReference type="AlphaFoldDB" id="A0A1H9Z9B0"/>
<keyword evidence="3 6" id="KW-0378">Hydrolase</keyword>
<evidence type="ECO:0000256" key="3">
    <source>
        <dbReference type="ARBA" id="ARBA00022801"/>
    </source>
</evidence>
<dbReference type="GO" id="GO:0046872">
    <property type="term" value="F:metal ion binding"/>
    <property type="evidence" value="ECO:0007669"/>
    <property type="project" value="UniProtKB-KW"/>
</dbReference>
<proteinExistence type="inferred from homology"/>
<comment type="cofactor">
    <cofactor evidence="1">
        <name>Zn(2+)</name>
        <dbReference type="ChEBI" id="CHEBI:29105"/>
    </cofactor>
</comment>
<reference evidence="6 7" key="1">
    <citation type="submission" date="2016-10" db="EMBL/GenBank/DDBJ databases">
        <authorList>
            <person name="de Groot N.N."/>
        </authorList>
    </citation>
    <scope>NUCLEOTIDE SEQUENCE [LARGE SCALE GENOMIC DNA]</scope>
    <source>
        <strain evidence="6 7">DSM 1801</strain>
    </source>
</reference>
<dbReference type="PANTHER" id="PTHR35005">
    <property type="entry name" value="3-DEHYDRO-SCYLLO-INOSOSE HYDROLASE"/>
    <property type="match status" value="1"/>
</dbReference>
<dbReference type="GO" id="GO:0009231">
    <property type="term" value="P:riboflavin biosynthetic process"/>
    <property type="evidence" value="ECO:0007669"/>
    <property type="project" value="TreeGrafter"/>
</dbReference>
<dbReference type="PANTHER" id="PTHR35005:SF1">
    <property type="entry name" value="2-AMINO-5-FORMYLAMINO-6-RIBOSYLAMINOPYRIMIDIN-4(3H)-ONE 5'-MONOPHOSPHATE DEFORMYLASE"/>
    <property type="match status" value="1"/>
</dbReference>
<keyword evidence="4" id="KW-0862">Zinc</keyword>
<accession>A0A1H9Z9B0</accession>
<dbReference type="EMBL" id="FOHN01000003">
    <property type="protein sequence ID" value="SES78101.1"/>
    <property type="molecule type" value="Genomic_DNA"/>
</dbReference>
<gene>
    <name evidence="6" type="ORF">SAMN04487772_10370</name>
</gene>
<evidence type="ECO:0000256" key="1">
    <source>
        <dbReference type="ARBA" id="ARBA00001947"/>
    </source>
</evidence>
<name>A0A1H9Z9B0_9FIRM</name>
<dbReference type="SUPFAM" id="SSF102215">
    <property type="entry name" value="Creatininase"/>
    <property type="match status" value="1"/>
</dbReference>
<sequence length="277" mass="31317">MLCIYSGLLIFKHCFKRGMTYINTQKYSDRIHTEVEACLHHNWLVIPVGSVEQHGINLPLSVDYDIAHAVAEWLCEEAGYVLAPGLTYGARSLSNSGGGDRFKGNVYLDGGIYIKVVQNILTRFIENGAKRILLLNGHYENYAFLCEAAQKADYLKNCNIVVINWWDILTDDYMIKQTKGRFCNWEEEHAGIVETALEMYLNPSSVKGKMCIEEDGVYKGIYSSHIDCVNSKTGALSSNIGATEEMGEQLFIKIVEEIRKLTKTFLELERKDNHGNV</sequence>